<dbReference type="Gene3D" id="3.40.50.1110">
    <property type="entry name" value="SGNH hydrolase"/>
    <property type="match status" value="1"/>
</dbReference>
<reference evidence="3" key="1">
    <citation type="submission" date="2011-12" db="EMBL/GenBank/DDBJ databases">
        <title>Complete genome sequence of Streptomyces cattleya strain DSM 46488.</title>
        <authorList>
            <person name="Ou H.-Y."/>
            <person name="Li P."/>
            <person name="Zhao C."/>
            <person name="O'Hagan D."/>
            <person name="Deng Z."/>
        </authorList>
    </citation>
    <scope>NUCLEOTIDE SEQUENCE [LARGE SCALE GENOMIC DNA]</scope>
    <source>
        <strain evidence="3">ATCC 35852 / DSM 46488 / JCM 4925 / NBRC 14057 / NRRL 8057</strain>
    </source>
</reference>
<dbReference type="RefSeq" id="WP_014142742.1">
    <property type="nucleotide sequence ID" value="NC_016111.1"/>
</dbReference>
<dbReference type="InterPro" id="IPR036514">
    <property type="entry name" value="SGNH_hydro_sf"/>
</dbReference>
<evidence type="ECO:0000259" key="1">
    <source>
        <dbReference type="Pfam" id="PF13472"/>
    </source>
</evidence>
<evidence type="ECO:0000313" key="3">
    <source>
        <dbReference type="Proteomes" id="UP000007842"/>
    </source>
</evidence>
<accession>F8JUD9</accession>
<organism evidence="2 3">
    <name type="scientific">Streptantibioticus cattleyicolor (strain ATCC 35852 / DSM 46488 / JCM 4925 / NBRC 14057 / NRRL 8057)</name>
    <name type="common">Streptomyces cattleya</name>
    <dbReference type="NCBI Taxonomy" id="1003195"/>
    <lineage>
        <taxon>Bacteria</taxon>
        <taxon>Bacillati</taxon>
        <taxon>Actinomycetota</taxon>
        <taxon>Actinomycetes</taxon>
        <taxon>Kitasatosporales</taxon>
        <taxon>Streptomycetaceae</taxon>
        <taxon>Streptantibioticus</taxon>
    </lineage>
</organism>
<keyword evidence="3" id="KW-1185">Reference proteome</keyword>
<sequence>MARTWHDVPLTGGPVEFRGALDARRTEHGVLPLRLPGWTRAQYPDAFVRGVAEMPAGVRLAFATRARTLELEVHTTVWRFEGEPDAVPPGVFEVYADGEPAGRTAVPACTVWWLTGPRASPRVVPGPAATVRFTLPPGTEQVELWLPQQTPTELVALRADAEVTAPAPDGRRRWVHHGSSISHCLGADGPTGTWPAVAALRGGVDGVNLSLAGNAMLDPFVARVIRDAPADLISLKAGINIVGRAAFRLRTFGPAVHGFLDTVREGHSDTPLLVISPVTAPALEETPGPAGADGDGMLTALGDPADVAEGALTLGVVREELARIVAERRAHDPRLHYLDGRELFGPADVADLPDGLHPNAAATRRMGERFAVLAFGPDGIFG</sequence>
<dbReference type="STRING" id="1003195.SCATT_19780"/>
<dbReference type="SUPFAM" id="SSF52266">
    <property type="entry name" value="SGNH hydrolase"/>
    <property type="match status" value="1"/>
</dbReference>
<dbReference type="EMBL" id="CP003219">
    <property type="protein sequence ID" value="AEW94349.1"/>
    <property type="molecule type" value="Genomic_DNA"/>
</dbReference>
<dbReference type="eggNOG" id="COG2755">
    <property type="taxonomic scope" value="Bacteria"/>
</dbReference>
<dbReference type="AlphaFoldDB" id="F8JUD9"/>
<protein>
    <recommendedName>
        <fullName evidence="1">SGNH hydrolase-type esterase domain-containing protein</fullName>
    </recommendedName>
</protein>
<dbReference type="InterPro" id="IPR013830">
    <property type="entry name" value="SGNH_hydro"/>
</dbReference>
<dbReference type="HOGENOM" id="CLU_059193_0_0_11"/>
<gene>
    <name evidence="2" type="ordered locus">SCATT_19780</name>
</gene>
<dbReference type="Gene3D" id="2.60.120.260">
    <property type="entry name" value="Galactose-binding domain-like"/>
    <property type="match status" value="1"/>
</dbReference>
<dbReference type="PATRIC" id="fig|1003195.11.peg.3516"/>
<accession>G8WWE2</accession>
<dbReference type="KEGG" id="sct:SCAT_1987"/>
<proteinExistence type="predicted"/>
<feature type="domain" description="SGNH hydrolase-type esterase" evidence="1">
    <location>
        <begin position="178"/>
        <end position="363"/>
    </location>
</feature>
<dbReference type="KEGG" id="scy:SCATT_19780"/>
<evidence type="ECO:0000313" key="2">
    <source>
        <dbReference type="EMBL" id="AEW94349.1"/>
    </source>
</evidence>
<dbReference type="Pfam" id="PF13472">
    <property type="entry name" value="Lipase_GDSL_2"/>
    <property type="match status" value="1"/>
</dbReference>
<dbReference type="Proteomes" id="UP000007842">
    <property type="component" value="Chromosome"/>
</dbReference>
<dbReference type="OrthoDB" id="2060945at2"/>
<name>F8JUD9_STREN</name>